<accession>A0A2P7ECM5</accession>
<name>A0A2P7ECM5_9SYNE</name>
<comment type="caution">
    <text evidence="1">The sequence shown here is derived from an EMBL/GenBank/DDBJ whole genome shotgun (WGS) entry which is preliminary data.</text>
</comment>
<gene>
    <name evidence="1" type="ORF">C7K08_10305</name>
</gene>
<evidence type="ECO:0000313" key="2">
    <source>
        <dbReference type="Proteomes" id="UP000240206"/>
    </source>
</evidence>
<keyword evidence="2" id="KW-1185">Reference proteome</keyword>
<evidence type="ECO:0000313" key="1">
    <source>
        <dbReference type="EMBL" id="PSI00970.1"/>
    </source>
</evidence>
<reference evidence="2" key="1">
    <citation type="submission" date="2018-03" db="EMBL/GenBank/DDBJ databases">
        <title>Ecological and genomic features of two cosmopolitan and abundant freshwater picocyanobacteria.</title>
        <authorList>
            <person name="Cabello-Yeves P.J."/>
            <person name="Picazo A."/>
            <person name="Camacho A."/>
            <person name="Callieri C."/>
            <person name="Rosselli R."/>
            <person name="Roda-Garcia J."/>
            <person name="Coutinho F.H."/>
            <person name="Rodriguez-Valera F."/>
        </authorList>
    </citation>
    <scope>NUCLEOTIDE SEQUENCE [LARGE SCALE GENOMIC DNA]</scope>
    <source>
        <strain evidence="2">Tous</strain>
    </source>
</reference>
<protein>
    <submittedName>
        <fullName evidence="1">Uncharacterized protein</fullName>
    </submittedName>
</protein>
<dbReference type="Proteomes" id="UP000240206">
    <property type="component" value="Unassembled WGS sequence"/>
</dbReference>
<dbReference type="EMBL" id="PXVC01000059">
    <property type="protein sequence ID" value="PSI00970.1"/>
    <property type="molecule type" value="Genomic_DNA"/>
</dbReference>
<dbReference type="AlphaFoldDB" id="A0A2P7ECM5"/>
<proteinExistence type="predicted"/>
<sequence length="74" mass="8544">MKRVRPTAARQKAKNRGALELSWAGYRRQVEIQAAVFSPEELLESQRLARLLIAGKLPNKFWPSIDIEEQQKLL</sequence>
<organism evidence="1 2">
    <name type="scientific">Synechococcus lacustris str. Tous</name>
    <dbReference type="NCBI Taxonomy" id="1910958"/>
    <lineage>
        <taxon>Bacteria</taxon>
        <taxon>Bacillati</taxon>
        <taxon>Cyanobacteriota</taxon>
        <taxon>Cyanophyceae</taxon>
        <taxon>Synechococcales</taxon>
        <taxon>Synechococcaceae</taxon>
        <taxon>Synechococcus</taxon>
    </lineage>
</organism>